<dbReference type="GO" id="GO:0051177">
    <property type="term" value="P:meiotic sister chromatid cohesion"/>
    <property type="evidence" value="ECO:0007669"/>
    <property type="project" value="InterPro"/>
</dbReference>
<organism evidence="3 4">
    <name type="scientific">Rubus argutus</name>
    <name type="common">Southern blackberry</name>
    <dbReference type="NCBI Taxonomy" id="59490"/>
    <lineage>
        <taxon>Eukaryota</taxon>
        <taxon>Viridiplantae</taxon>
        <taxon>Streptophyta</taxon>
        <taxon>Embryophyta</taxon>
        <taxon>Tracheophyta</taxon>
        <taxon>Spermatophyta</taxon>
        <taxon>Magnoliopsida</taxon>
        <taxon>eudicotyledons</taxon>
        <taxon>Gunneridae</taxon>
        <taxon>Pentapetalae</taxon>
        <taxon>rosids</taxon>
        <taxon>fabids</taxon>
        <taxon>Rosales</taxon>
        <taxon>Rosaceae</taxon>
        <taxon>Rosoideae</taxon>
        <taxon>Rosoideae incertae sedis</taxon>
        <taxon>Rubus</taxon>
    </lineage>
</organism>
<accession>A0AAW1W0K6</accession>
<dbReference type="GO" id="GO:0007131">
    <property type="term" value="P:reciprocal meiotic recombination"/>
    <property type="evidence" value="ECO:0007669"/>
    <property type="project" value="InterPro"/>
</dbReference>
<dbReference type="EMBL" id="JBEDUW010000007">
    <property type="protein sequence ID" value="KAK9912927.1"/>
    <property type="molecule type" value="Genomic_DNA"/>
</dbReference>
<dbReference type="InterPro" id="IPR044221">
    <property type="entry name" value="DYAD/AMEIOTIC1"/>
</dbReference>
<feature type="domain" description="PTC1-like winged helix-turn-helix" evidence="2">
    <location>
        <begin position="101"/>
        <end position="183"/>
    </location>
</feature>
<feature type="region of interest" description="Disordered" evidence="1">
    <location>
        <begin position="25"/>
        <end position="86"/>
    </location>
</feature>
<protein>
    <recommendedName>
        <fullName evidence="2">PTC1-like winged helix-turn-helix domain-containing protein</fullName>
    </recommendedName>
</protein>
<evidence type="ECO:0000313" key="4">
    <source>
        <dbReference type="Proteomes" id="UP001457282"/>
    </source>
</evidence>
<dbReference type="AlphaFoldDB" id="A0AAW1W0K6"/>
<evidence type="ECO:0000256" key="1">
    <source>
        <dbReference type="SAM" id="MobiDB-lite"/>
    </source>
</evidence>
<comment type="caution">
    <text evidence="3">The sequence shown here is derived from an EMBL/GenBank/DDBJ whole genome shotgun (WGS) entry which is preliminary data.</text>
</comment>
<gene>
    <name evidence="3" type="ORF">M0R45_036760</name>
</gene>
<feature type="compositionally biased region" description="Basic residues" evidence="1">
    <location>
        <begin position="64"/>
        <end position="76"/>
    </location>
</feature>
<dbReference type="InterPro" id="IPR059080">
    <property type="entry name" value="WHD_PTC1"/>
</dbReference>
<proteinExistence type="predicted"/>
<dbReference type="PANTHER" id="PTHR46740">
    <property type="entry name" value="PROTEIN DYAD"/>
    <property type="match status" value="1"/>
</dbReference>
<dbReference type="PANTHER" id="PTHR46740:SF2">
    <property type="entry name" value="PROTEIN DYAD"/>
    <property type="match status" value="1"/>
</dbReference>
<evidence type="ECO:0000313" key="3">
    <source>
        <dbReference type="EMBL" id="KAK9912927.1"/>
    </source>
</evidence>
<dbReference type="Proteomes" id="UP001457282">
    <property type="component" value="Unassembled WGS sequence"/>
</dbReference>
<reference evidence="3 4" key="1">
    <citation type="journal article" date="2023" name="G3 (Bethesda)">
        <title>A chromosome-length genome assembly and annotation of blackberry (Rubus argutus, cv. 'Hillquist').</title>
        <authorList>
            <person name="Bruna T."/>
            <person name="Aryal R."/>
            <person name="Dudchenko O."/>
            <person name="Sargent D.J."/>
            <person name="Mead D."/>
            <person name="Buti M."/>
            <person name="Cavallini A."/>
            <person name="Hytonen T."/>
            <person name="Andres J."/>
            <person name="Pham M."/>
            <person name="Weisz D."/>
            <person name="Mascagni F."/>
            <person name="Usai G."/>
            <person name="Natali L."/>
            <person name="Bassil N."/>
            <person name="Fernandez G.E."/>
            <person name="Lomsadze A."/>
            <person name="Armour M."/>
            <person name="Olukolu B."/>
            <person name="Poorten T."/>
            <person name="Britton C."/>
            <person name="Davik J."/>
            <person name="Ashrafi H."/>
            <person name="Aiden E.L."/>
            <person name="Borodovsky M."/>
            <person name="Worthington M."/>
        </authorList>
    </citation>
    <scope>NUCLEOTIDE SEQUENCE [LARGE SCALE GENOMIC DNA]</scope>
    <source>
        <strain evidence="3">PI 553951</strain>
    </source>
</reference>
<keyword evidence="4" id="KW-1185">Reference proteome</keyword>
<name>A0AAW1W0K6_RUBAR</name>
<sequence>MSPSDHHHVACLSSSSVGWANGLSANRFGSTPRMRVRQALVQMKRKKQRQEEDDKAQEEAPCGSRKRKKPQKKPKTANRPNQNHQIVVHNPRKKKLPSICRWSESRYKAAEENIVTVMKAKGASAENPIQGAQLKSEVRKLTGDTGLIDHLFEHMEGEVTPRGAHRFRRRRNADCVFEYWIESADLVSIRKEARIEDPYWTPPPGWKIGDDPTQDPTCARMFKEIWEHVANVTREMKFKHQEDSARIEEQMVQFSHSFSGINEEIKSIQEEMRVLKPTMEDSALVFSESAEVPLLVSDAGREMGSRDKASMVNKAASIERLRSSFRICKQQGTFLWPNMSMSPKGVVQQTNSSLVPTPPSVYSSNKLATRLVINTPNGHNPGSPLKPLAERRAVSISTLSNIVTPQSQIDSISVGKTRDINLNEFPDPYKNRDTNAISGTLTYYKATKCDY</sequence>
<evidence type="ECO:0000259" key="2">
    <source>
        <dbReference type="Pfam" id="PF25874"/>
    </source>
</evidence>
<dbReference type="Pfam" id="PF25874">
    <property type="entry name" value="WHD_plant_repro"/>
    <property type="match status" value="1"/>
</dbReference>